<evidence type="ECO:0000313" key="9">
    <source>
        <dbReference type="Proteomes" id="UP001501411"/>
    </source>
</evidence>
<dbReference type="NCBIfam" id="NF009006">
    <property type="entry name" value="PRK12351.1"/>
    <property type="match status" value="1"/>
</dbReference>
<reference evidence="9" key="1">
    <citation type="journal article" date="2019" name="Int. J. Syst. Evol. Microbiol.">
        <title>The Global Catalogue of Microorganisms (GCM) 10K type strain sequencing project: providing services to taxonomists for standard genome sequencing and annotation.</title>
        <authorList>
            <consortium name="The Broad Institute Genomics Platform"/>
            <consortium name="The Broad Institute Genome Sequencing Center for Infectious Disease"/>
            <person name="Wu L."/>
            <person name="Ma J."/>
        </authorList>
    </citation>
    <scope>NUCLEOTIDE SEQUENCE [LARGE SCALE GENOMIC DNA]</scope>
    <source>
        <strain evidence="9">JCM 18200</strain>
    </source>
</reference>
<comment type="similarity">
    <text evidence="2 6 7">Belongs to the citrate synthase family.</text>
</comment>
<organism evidence="8 9">
    <name type="scientific">Olivibacter ginsenosidimutans</name>
    <dbReference type="NCBI Taxonomy" id="1176537"/>
    <lineage>
        <taxon>Bacteria</taxon>
        <taxon>Pseudomonadati</taxon>
        <taxon>Bacteroidota</taxon>
        <taxon>Sphingobacteriia</taxon>
        <taxon>Sphingobacteriales</taxon>
        <taxon>Sphingobacteriaceae</taxon>
        <taxon>Olivibacter</taxon>
    </lineage>
</organism>
<dbReference type="PIRSF" id="PIRSF001369">
    <property type="entry name" value="Citrate_synth"/>
    <property type="match status" value="1"/>
</dbReference>
<dbReference type="InterPro" id="IPR002020">
    <property type="entry name" value="Citrate_synthase"/>
</dbReference>
<dbReference type="EMBL" id="BAABIQ010000034">
    <property type="protein sequence ID" value="GAA4793825.1"/>
    <property type="molecule type" value="Genomic_DNA"/>
</dbReference>
<name>A0ABP9BGH8_9SPHI</name>
<dbReference type="PANTHER" id="PTHR11739">
    <property type="entry name" value="CITRATE SYNTHASE"/>
    <property type="match status" value="1"/>
</dbReference>
<dbReference type="Pfam" id="PF00285">
    <property type="entry name" value="Citrate_synt"/>
    <property type="match status" value="1"/>
</dbReference>
<dbReference type="PROSITE" id="PS00480">
    <property type="entry name" value="CITRATE_SYNTHASE"/>
    <property type="match status" value="1"/>
</dbReference>
<dbReference type="NCBIfam" id="TIGR01800">
    <property type="entry name" value="cit_synth_II"/>
    <property type="match status" value="1"/>
</dbReference>
<comment type="caution">
    <text evidence="8">The sequence shown here is derived from an EMBL/GenBank/DDBJ whole genome shotgun (WGS) entry which is preliminary data.</text>
</comment>
<evidence type="ECO:0000313" key="8">
    <source>
        <dbReference type="EMBL" id="GAA4793825.1"/>
    </source>
</evidence>
<evidence type="ECO:0000256" key="5">
    <source>
        <dbReference type="ARBA" id="ARBA00049288"/>
    </source>
</evidence>
<dbReference type="InterPro" id="IPR036969">
    <property type="entry name" value="Citrate_synthase_sf"/>
</dbReference>
<evidence type="ECO:0000256" key="4">
    <source>
        <dbReference type="ARBA" id="ARBA00022679"/>
    </source>
</evidence>
<dbReference type="InterPro" id="IPR019810">
    <property type="entry name" value="Citrate_synthase_AS"/>
</dbReference>
<proteinExistence type="inferred from homology"/>
<dbReference type="RefSeq" id="WP_345231902.1">
    <property type="nucleotide sequence ID" value="NZ_BAABIQ010000034.1"/>
</dbReference>
<dbReference type="PANTHER" id="PTHR11739:SF25">
    <property type="entry name" value="CITRATE SYNTHASE-RELATED PROTEIN DDB_G0287281"/>
    <property type="match status" value="1"/>
</dbReference>
<dbReference type="Proteomes" id="UP001501411">
    <property type="component" value="Unassembled WGS sequence"/>
</dbReference>
<evidence type="ECO:0000256" key="3">
    <source>
        <dbReference type="ARBA" id="ARBA00022532"/>
    </source>
</evidence>
<dbReference type="InterPro" id="IPR016142">
    <property type="entry name" value="Citrate_synth-like_lrg_a-sub"/>
</dbReference>
<evidence type="ECO:0000256" key="7">
    <source>
        <dbReference type="RuleBase" id="RU003406"/>
    </source>
</evidence>
<dbReference type="Gene3D" id="1.10.580.10">
    <property type="entry name" value="Citrate Synthase, domain 1"/>
    <property type="match status" value="1"/>
</dbReference>
<keyword evidence="9" id="KW-1185">Reference proteome</keyword>
<comment type="catalytic activity">
    <reaction evidence="5">
        <text>oxaloacetate + acetyl-CoA + H2O = citrate + CoA + H(+)</text>
        <dbReference type="Rhea" id="RHEA:16845"/>
        <dbReference type="ChEBI" id="CHEBI:15377"/>
        <dbReference type="ChEBI" id="CHEBI:15378"/>
        <dbReference type="ChEBI" id="CHEBI:16452"/>
        <dbReference type="ChEBI" id="CHEBI:16947"/>
        <dbReference type="ChEBI" id="CHEBI:57287"/>
        <dbReference type="ChEBI" id="CHEBI:57288"/>
        <dbReference type="EC" id="2.3.3.16"/>
    </reaction>
</comment>
<keyword evidence="3" id="KW-0816">Tricarboxylic acid cycle</keyword>
<sequence>MTTENANFKPKKSVALSGVPAGNTALCTVGKSGNDLHYRGYDILDLAAGASFEEVAYLLIYEKLPTIAELKVYRDKLKKSRGLPIIAKAALERIPAAAHPMDVLRTYTSLLGTLLPEKEDHALAGARAIADKLMASYASALLYWYHYAYHGKRIEVETDDDSIGAHFLHLLHGKEASASWIHAMQVSLNLYAEHEFNASTFTARVIAGTGSDMYSAITGSIGALRGPKHGGANEVAYDIQSRYADPDEAVQDMEQRLEKKEVIIGFGHPVYTIADPRNAVIKKVAKALSEEMGDLKLYAIAERIESLLWEKKKMFPNLDWFSAVAYHILGIPTSFFTPLFVISRVSGWSAHIIEQRLDGKIIRPSAHYTGPENRPFIPLDKR</sequence>
<evidence type="ECO:0000256" key="6">
    <source>
        <dbReference type="PIRNR" id="PIRNR001369"/>
    </source>
</evidence>
<dbReference type="InterPro" id="IPR011278">
    <property type="entry name" value="2-MeCitrate/Citrate_synth_II"/>
</dbReference>
<dbReference type="InterPro" id="IPR024176">
    <property type="entry name" value="Citrate_synthase_bac-typ"/>
</dbReference>
<gene>
    <name evidence="8" type="primary">prpC</name>
    <name evidence="8" type="ORF">GCM10023231_22710</name>
</gene>
<dbReference type="Gene3D" id="1.10.230.10">
    <property type="entry name" value="Cytochrome P450-Terp, domain 2"/>
    <property type="match status" value="1"/>
</dbReference>
<accession>A0ABP9BGH8</accession>
<dbReference type="SUPFAM" id="SSF48256">
    <property type="entry name" value="Citrate synthase"/>
    <property type="match status" value="1"/>
</dbReference>
<dbReference type="InterPro" id="IPR016143">
    <property type="entry name" value="Citrate_synth-like_sm_a-sub"/>
</dbReference>
<keyword evidence="4 6" id="KW-0808">Transferase</keyword>
<comment type="pathway">
    <text evidence="1">Carbohydrate metabolism; tricarboxylic acid cycle; isocitrate from oxaloacetate: step 1/2.</text>
</comment>
<evidence type="ECO:0000256" key="1">
    <source>
        <dbReference type="ARBA" id="ARBA00004751"/>
    </source>
</evidence>
<evidence type="ECO:0000256" key="2">
    <source>
        <dbReference type="ARBA" id="ARBA00010566"/>
    </source>
</evidence>
<protein>
    <recommendedName>
        <fullName evidence="6">Citrate synthase</fullName>
    </recommendedName>
</protein>